<protein>
    <submittedName>
        <fullName evidence="2">Uncharacterized protein</fullName>
    </submittedName>
</protein>
<evidence type="ECO:0000313" key="2">
    <source>
        <dbReference type="EMBL" id="MBA1838120.1"/>
    </source>
</evidence>
<dbReference type="EMBL" id="JABFED010000007">
    <property type="protein sequence ID" value="MBA1838120.1"/>
    <property type="molecule type" value="Genomic_DNA"/>
</dbReference>
<dbReference type="AlphaFoldDB" id="A0A7V8UVM9"/>
<feature type="compositionally biased region" description="Low complexity" evidence="1">
    <location>
        <begin position="75"/>
        <end position="101"/>
    </location>
</feature>
<feature type="compositionally biased region" description="Low complexity" evidence="1">
    <location>
        <begin position="52"/>
        <end position="63"/>
    </location>
</feature>
<dbReference type="Proteomes" id="UP000577408">
    <property type="component" value="Unassembled WGS sequence"/>
</dbReference>
<accession>A0A7V8UVM9</accession>
<feature type="compositionally biased region" description="Polar residues" evidence="1">
    <location>
        <begin position="64"/>
        <end position="74"/>
    </location>
</feature>
<evidence type="ECO:0000313" key="3">
    <source>
        <dbReference type="Proteomes" id="UP000577408"/>
    </source>
</evidence>
<organism evidence="2 3">
    <name type="scientific">Corynebacterium wankanglinii</name>
    <dbReference type="NCBI Taxonomy" id="2735136"/>
    <lineage>
        <taxon>Bacteria</taxon>
        <taxon>Bacillati</taxon>
        <taxon>Actinomycetota</taxon>
        <taxon>Actinomycetes</taxon>
        <taxon>Mycobacteriales</taxon>
        <taxon>Corynebacteriaceae</taxon>
        <taxon>Corynebacterium</taxon>
    </lineage>
</organism>
<feature type="region of interest" description="Disordered" evidence="1">
    <location>
        <begin position="40"/>
        <end position="103"/>
    </location>
</feature>
<comment type="caution">
    <text evidence="2">The sequence shown here is derived from an EMBL/GenBank/DDBJ whole genome shotgun (WGS) entry which is preliminary data.</text>
</comment>
<evidence type="ECO:0000256" key="1">
    <source>
        <dbReference type="SAM" id="MobiDB-lite"/>
    </source>
</evidence>
<sequence>MSNQRPLPPEIYMRRRVAALVILLVVVALLVWGLSAFARSGKSDTTEEAPQTTAEVTETPSTTLATEPTVQLSGETETSTTATETTRVTEATGASSTAEAAPVKKGTCELQDLRIQASSNQPSYAEGTQPVFYMEVQNPTDTECTIDLDDNLLRFEVYDMASNDRIWSDTDCYPPVAGGSVKFAPGEKRRWEARWSGTASQPGQCENRPTVKPGSYFLHGVIGENASDASPFNIT</sequence>
<keyword evidence="3" id="KW-1185">Reference proteome</keyword>
<gene>
    <name evidence="2" type="ORF">HMA55_09525</name>
</gene>
<reference evidence="2 3" key="1">
    <citation type="submission" date="2020-05" db="EMBL/GenBank/DDBJ databases">
        <title>Descriptions of Corynebacterium xxxx sp. nov., Corynebacterium yyyy sp. nov. and Corynebacterium zzzz sp. nov.</title>
        <authorList>
            <person name="Zhang G."/>
        </authorList>
    </citation>
    <scope>NUCLEOTIDE SEQUENCE [LARGE SCALE GENOMIC DNA]</scope>
    <source>
        <strain evidence="3">zg-913</strain>
    </source>
</reference>
<dbReference type="RefSeq" id="WP_181192812.1">
    <property type="nucleotide sequence ID" value="NZ_JABFED010000007.1"/>
</dbReference>
<proteinExistence type="predicted"/>
<name>A0A7V8UVM9_9CORY</name>